<name>A0A1K1PS61_9FLAO</name>
<dbReference type="EMBL" id="FPJE01000009">
    <property type="protein sequence ID" value="SFW50463.1"/>
    <property type="molecule type" value="Genomic_DNA"/>
</dbReference>
<dbReference type="Proteomes" id="UP000182248">
    <property type="component" value="Unassembled WGS sequence"/>
</dbReference>
<reference evidence="1 2" key="1">
    <citation type="submission" date="2016-11" db="EMBL/GenBank/DDBJ databases">
        <authorList>
            <person name="Jaros S."/>
            <person name="Januszkiewicz K."/>
            <person name="Wedrychowicz H."/>
        </authorList>
    </citation>
    <scope>NUCLEOTIDE SEQUENCE [LARGE SCALE GENOMIC DNA]</scope>
    <source>
        <strain evidence="1 2">CGMCC 1.12145</strain>
    </source>
</reference>
<accession>A0A1K1PS61</accession>
<evidence type="ECO:0000313" key="2">
    <source>
        <dbReference type="Proteomes" id="UP000182248"/>
    </source>
</evidence>
<proteinExistence type="predicted"/>
<organism evidence="1 2">
    <name type="scientific">Sinomicrobium oceani</name>
    <dbReference type="NCBI Taxonomy" id="1150368"/>
    <lineage>
        <taxon>Bacteria</taxon>
        <taxon>Pseudomonadati</taxon>
        <taxon>Bacteroidota</taxon>
        <taxon>Flavobacteriia</taxon>
        <taxon>Flavobacteriales</taxon>
        <taxon>Flavobacteriaceae</taxon>
        <taxon>Sinomicrobium</taxon>
    </lineage>
</organism>
<gene>
    <name evidence="1" type="ORF">SAMN02927921_02000</name>
</gene>
<dbReference type="AlphaFoldDB" id="A0A1K1PS61"/>
<sequence>MKYFIFFRAIRASDTDGKRNIHYEWYIAPPGSSFGKRNDRFELHKPCINTEAAWQKLKKRLKLDSDL</sequence>
<evidence type="ECO:0000313" key="1">
    <source>
        <dbReference type="EMBL" id="SFW50463.1"/>
    </source>
</evidence>
<dbReference type="RefSeq" id="WP_072317220.1">
    <property type="nucleotide sequence ID" value="NZ_FPJE01000009.1"/>
</dbReference>
<keyword evidence="2" id="KW-1185">Reference proteome</keyword>
<protein>
    <submittedName>
        <fullName evidence="1">Uncharacterized protein</fullName>
    </submittedName>
</protein>